<gene>
    <name evidence="1" type="ORF">TL08_13180</name>
</gene>
<sequence>MSDEIRTESEREWPARTDGKPGFCFSFVHHTLPEQALCLLGGEQEDIVVVTPERAVELTGSFDLGYPEVAQAVRIGDWTVLVEVDGFQGTRREVLRSLSENGEVYSIFHDGGATGQFSHAVDGELRTCFDQLAPERRWGAEPDALLAAMAEVGLGESDGTAGVPRPAATALALVERLTGVVVTEAHTTGHLLTVPFHAPLPDARPALRPAVLEPHAPEAAARLKELSRPSSRAELIDLVRGMAEAAGLLDSEALRAALVQTASGAAVALDRGSPLYDQVMAWQVDHQRARRSAEQPGQADRLDTQARAAMQARYEVGLAVRDAFAVLNKVR</sequence>
<dbReference type="Pfam" id="PF20062">
    <property type="entry name" value="DUF6461"/>
    <property type="match status" value="1"/>
</dbReference>
<proteinExistence type="predicted"/>
<dbReference type="InterPro" id="IPR045592">
    <property type="entry name" value="DUF6461"/>
</dbReference>
<evidence type="ECO:0000313" key="2">
    <source>
        <dbReference type="Proteomes" id="UP000095210"/>
    </source>
</evidence>
<dbReference type="RefSeq" id="WP_157421059.1">
    <property type="nucleotide sequence ID" value="NZ_CP014859.1"/>
</dbReference>
<dbReference type="AlphaFoldDB" id="A0AAC9MYM4"/>
<protein>
    <submittedName>
        <fullName evidence="1">Uncharacterized protein</fullName>
    </submittedName>
</protein>
<dbReference type="KEGG" id="ahm:TL08_13180"/>
<accession>A0AAC9MYM4</accession>
<dbReference type="EMBL" id="CP014859">
    <property type="protein sequence ID" value="AOS63450.1"/>
    <property type="molecule type" value="Genomic_DNA"/>
</dbReference>
<organism evidence="1 2">
    <name type="scientific">Actinoalloteichus hymeniacidonis</name>
    <dbReference type="NCBI Taxonomy" id="340345"/>
    <lineage>
        <taxon>Bacteria</taxon>
        <taxon>Bacillati</taxon>
        <taxon>Actinomycetota</taxon>
        <taxon>Actinomycetes</taxon>
        <taxon>Pseudonocardiales</taxon>
        <taxon>Pseudonocardiaceae</taxon>
        <taxon>Actinoalloteichus</taxon>
    </lineage>
</organism>
<evidence type="ECO:0000313" key="1">
    <source>
        <dbReference type="EMBL" id="AOS63450.1"/>
    </source>
</evidence>
<name>A0AAC9MYM4_9PSEU</name>
<keyword evidence="2" id="KW-1185">Reference proteome</keyword>
<dbReference type="Proteomes" id="UP000095210">
    <property type="component" value="Chromosome"/>
</dbReference>
<reference evidence="2" key="1">
    <citation type="submission" date="2016-03" db="EMBL/GenBank/DDBJ databases">
        <title>Complete genome sequence of the type strain Actinoalloteichus hymeniacidonis DSM 45092.</title>
        <authorList>
            <person name="Schaffert L."/>
            <person name="Albersmeier A."/>
            <person name="Winkler A."/>
            <person name="Kalinowski J."/>
            <person name="Zotchev S."/>
            <person name="Ruckert C."/>
        </authorList>
    </citation>
    <scope>NUCLEOTIDE SEQUENCE [LARGE SCALE GENOMIC DNA]</scope>
    <source>
        <strain evidence="2">HPA177(T) (DSM 45092(T))</strain>
    </source>
</reference>